<accession>A0ABM7LHR0</accession>
<gene>
    <name evidence="1" type="ORF">PSm6_55470</name>
</gene>
<evidence type="ECO:0000313" key="1">
    <source>
        <dbReference type="EMBL" id="BCD89140.1"/>
    </source>
</evidence>
<sequence length="81" mass="8745">MEIVPVDEVLKPHLRSSGDGCRGAGLADQPQFENDVFMCLMPVLQQQLCKQWGGGLIVEVGECLQGGVDFARVEGGVEEVE</sequence>
<name>A0ABM7LHR0_9PSED</name>
<dbReference type="EMBL" id="AP023081">
    <property type="protein sequence ID" value="BCD89140.1"/>
    <property type="molecule type" value="Genomic_DNA"/>
</dbReference>
<dbReference type="Proteomes" id="UP001064896">
    <property type="component" value="Chromosome"/>
</dbReference>
<proteinExistence type="predicted"/>
<reference evidence="1" key="1">
    <citation type="submission" date="2020-05" db="EMBL/GenBank/DDBJ databases">
        <title>Complete genome sequence of Pseudomonas sp. Sm006.</title>
        <authorList>
            <person name="Takeuchi K."/>
            <person name="Someya N."/>
        </authorList>
    </citation>
    <scope>NUCLEOTIDE SEQUENCE</scope>
    <source>
        <strain evidence="1">Sm006</strain>
    </source>
</reference>
<organism evidence="1 2">
    <name type="scientific">Pseudomonas solani</name>
    <dbReference type="NCBI Taxonomy" id="2731552"/>
    <lineage>
        <taxon>Bacteria</taxon>
        <taxon>Pseudomonadati</taxon>
        <taxon>Pseudomonadota</taxon>
        <taxon>Gammaproteobacteria</taxon>
        <taxon>Pseudomonadales</taxon>
        <taxon>Pseudomonadaceae</taxon>
        <taxon>Pseudomonas</taxon>
    </lineage>
</organism>
<evidence type="ECO:0000313" key="2">
    <source>
        <dbReference type="Proteomes" id="UP001064896"/>
    </source>
</evidence>
<protein>
    <submittedName>
        <fullName evidence="1">Uncharacterized protein</fullName>
    </submittedName>
</protein>
<keyword evidence="2" id="KW-1185">Reference proteome</keyword>